<keyword evidence="5" id="KW-1185">Reference proteome</keyword>
<keyword evidence="1" id="KW-0175">Coiled coil</keyword>
<accession>A0A5N4A7E5</accession>
<feature type="region of interest" description="Disordered" evidence="2">
    <location>
        <begin position="35"/>
        <end position="72"/>
    </location>
</feature>
<dbReference type="PANTHER" id="PTHR19327:SF0">
    <property type="entry name" value="GOLGIN SUBFAMILY A MEMBER 4"/>
    <property type="match status" value="1"/>
</dbReference>
<evidence type="ECO:0000256" key="1">
    <source>
        <dbReference type="SAM" id="Coils"/>
    </source>
</evidence>
<dbReference type="FunCoup" id="A0A5N4A7E5">
    <property type="interactions" value="517"/>
</dbReference>
<feature type="coiled-coil region" evidence="1">
    <location>
        <begin position="1110"/>
        <end position="1162"/>
    </location>
</feature>
<dbReference type="OrthoDB" id="5322683at2759"/>
<dbReference type="GO" id="GO:0005794">
    <property type="term" value="C:Golgi apparatus"/>
    <property type="evidence" value="ECO:0007669"/>
    <property type="project" value="TreeGrafter"/>
</dbReference>
<dbReference type="Gene3D" id="1.10.220.60">
    <property type="entry name" value="GRIP domain"/>
    <property type="match status" value="1"/>
</dbReference>
<evidence type="ECO:0000313" key="5">
    <source>
        <dbReference type="Proteomes" id="UP000327044"/>
    </source>
</evidence>
<name>A0A5N4A7E5_PHOPY</name>
<dbReference type="SMART" id="SM00755">
    <property type="entry name" value="Grip"/>
    <property type="match status" value="1"/>
</dbReference>
<feature type="coiled-coil region" evidence="1">
    <location>
        <begin position="968"/>
        <end position="1037"/>
    </location>
</feature>
<feature type="coiled-coil region" evidence="1">
    <location>
        <begin position="135"/>
        <end position="295"/>
    </location>
</feature>
<dbReference type="PROSITE" id="PS50913">
    <property type="entry name" value="GRIP"/>
    <property type="match status" value="1"/>
</dbReference>
<comment type="caution">
    <text evidence="4">The sequence shown here is derived from an EMBL/GenBank/DDBJ whole genome shotgun (WGS) entry which is preliminary data.</text>
</comment>
<dbReference type="GO" id="GO:0031267">
    <property type="term" value="F:small GTPase binding"/>
    <property type="evidence" value="ECO:0007669"/>
    <property type="project" value="TreeGrafter"/>
</dbReference>
<reference evidence="4 5" key="1">
    <citation type="journal article" date="2018" name="Elife">
        <title>Firefly genomes illuminate parallel origins of bioluminescence in beetles.</title>
        <authorList>
            <person name="Fallon T.R."/>
            <person name="Lower S.E."/>
            <person name="Chang C.H."/>
            <person name="Bessho-Uehara M."/>
            <person name="Martin G.J."/>
            <person name="Bewick A.J."/>
            <person name="Behringer M."/>
            <person name="Debat H.J."/>
            <person name="Wong I."/>
            <person name="Day J.C."/>
            <person name="Suvorov A."/>
            <person name="Silva C.J."/>
            <person name="Stanger-Hall K.F."/>
            <person name="Hall D.W."/>
            <person name="Schmitz R.J."/>
            <person name="Nelson D.R."/>
            <person name="Lewis S.M."/>
            <person name="Shigenobu S."/>
            <person name="Bybee S.M."/>
            <person name="Larracuente A.M."/>
            <person name="Oba Y."/>
            <person name="Weng J.K."/>
        </authorList>
    </citation>
    <scope>NUCLEOTIDE SEQUENCE [LARGE SCALE GENOMIC DNA]</scope>
    <source>
        <strain evidence="4">1611_PpyrPB1</strain>
        <tissue evidence="4">Whole body</tissue>
    </source>
</reference>
<dbReference type="GO" id="GO:0048193">
    <property type="term" value="P:Golgi vesicle transport"/>
    <property type="evidence" value="ECO:0007669"/>
    <property type="project" value="TreeGrafter"/>
</dbReference>
<feature type="domain" description="GRIP" evidence="3">
    <location>
        <begin position="1238"/>
        <end position="1285"/>
    </location>
</feature>
<dbReference type="Proteomes" id="UP000327044">
    <property type="component" value="Unassembled WGS sequence"/>
</dbReference>
<feature type="coiled-coil region" evidence="1">
    <location>
        <begin position="762"/>
        <end position="874"/>
    </location>
</feature>
<dbReference type="PANTHER" id="PTHR19327">
    <property type="entry name" value="GOLGIN"/>
    <property type="match status" value="1"/>
</dbReference>
<feature type="coiled-coil region" evidence="1">
    <location>
        <begin position="321"/>
        <end position="464"/>
    </location>
</feature>
<sequence length="1299" mass="149395">MFKKLKDKIAEEVKSSPHKIQQLTQTVTERIQNATSDESFFSIGEDDSSTPEPGFTSVSLSTPQGAPVRRNSSSSIASDISFLPRYESASNLYHLQSDLDVSASEIEDNVSTSSQLGHLSKEQIHAAFQKAQLRYHKYRGRYADIKNYYKELEKENGKIKQVLVETQDKALRRVAELREQCSLEQKAKAHLENALRLELDEKQYVIDTLKTKVNLLQDKNSNCEKSETLVNLDDGLANDLKTAQNEIETLNARLQEMKANTIVFNSKESDLKKRIAELEETAKRKAVEMDEVKERERENNLIIAQTKMELHTEIQNRDLEIQNLKHDLEVLKVDLDSYENKSKSTKLENLHSQNAKLIEKIDALTQKCKSYESESLKLEQLKIENEALKESDAKLKQQRDEAERQRAELNETVDSLTRKCQGYEGDLLQLEQLNSLRTEEQVKCQNYESELEQMKIENDGLKASQAALGEQMNENEAKRAQDYESGMLQLERLKIENDALRVSEAKMREEALRLGEEVGRRQVKFDEELATVREDTKRSLLDLESKIREKFEIERGERERSLQSDFEEKLRQVVAGTETAQETQLKLLETEGEVKTLACSVGELEGKLQALQERYNELERNHLELIEENSGALSELKTARKRVDDLEVDVPNLTGEVSRLQADVANLQSENLKLSSEASDLQERLSKYDSKISQLEATNSSCQSELEKLQQVRLRLELELENHPLRKEIEQLNALMASPTNPPEVTFNDSVLSEVAKTILSVADFQDQVRHLTEQNAALELKQCNRDEEASKTTQALRKKLKEQKAKFHADIQSLKGEVSEFREKNEEIQSHIDEYKQKLNEYEVASSQKSAQLRDLTNENGDLRDRLLKSDERVAVLSQEKDGLSHALRLKVDENANLAEEVRKLASDQNEKLTRGLATLREEHETQVSKLQDDHMIALQQEIAKLKVSESNCDSLASANSELVRVNVELEGKLKKSDEDAAHLRKTNDEVNGQLQSCQLELRTVQEKQEGLRDGNQQLQDEVMRLRQEEVALNEKLLTHAETSANYTRSLEEIAELRSKNTELAHDFKQTVEENDSLIHDLAEMKLKYETIALEKTTWEKSDFDRQELETIRAENEKLHGELRQQSETRDAIEKELQVQLRDLENQFTEIAHERQLLRDEIQELKIAPINSDDVGKLHEQEINHLNDKLIQYKSLDLTNRTSIQFYENELQKLKNKNEKLNRKLDETLVTLNHCADLSNSTETEYLRNVLYNYMLGKEALVLARVIAAVCKFDDHQTEAILQREQQKQTLLGQLGFR</sequence>
<protein>
    <recommendedName>
        <fullName evidence="3">GRIP domain-containing protein</fullName>
    </recommendedName>
</protein>
<evidence type="ECO:0000256" key="2">
    <source>
        <dbReference type="SAM" id="MobiDB-lite"/>
    </source>
</evidence>
<dbReference type="EMBL" id="VVIM01000009">
    <property type="protein sequence ID" value="KAB0793232.1"/>
    <property type="molecule type" value="Genomic_DNA"/>
</dbReference>
<feature type="coiled-coil region" evidence="1">
    <location>
        <begin position="1205"/>
        <end position="1232"/>
    </location>
</feature>
<dbReference type="SUPFAM" id="SSF101283">
    <property type="entry name" value="GRIP domain"/>
    <property type="match status" value="1"/>
</dbReference>
<dbReference type="InParanoid" id="A0A5N4A7E5"/>
<organism evidence="4 5">
    <name type="scientific">Photinus pyralis</name>
    <name type="common">Common eastern firefly</name>
    <name type="synonym">Lampyris pyralis</name>
    <dbReference type="NCBI Taxonomy" id="7054"/>
    <lineage>
        <taxon>Eukaryota</taxon>
        <taxon>Metazoa</taxon>
        <taxon>Ecdysozoa</taxon>
        <taxon>Arthropoda</taxon>
        <taxon>Hexapoda</taxon>
        <taxon>Insecta</taxon>
        <taxon>Pterygota</taxon>
        <taxon>Neoptera</taxon>
        <taxon>Endopterygota</taxon>
        <taxon>Coleoptera</taxon>
        <taxon>Polyphaga</taxon>
        <taxon>Elateriformia</taxon>
        <taxon>Elateroidea</taxon>
        <taxon>Lampyridae</taxon>
        <taxon>Lampyrinae</taxon>
        <taxon>Photinus</taxon>
    </lineage>
</organism>
<feature type="coiled-coil region" evidence="1">
    <location>
        <begin position="594"/>
        <end position="719"/>
    </location>
</feature>
<dbReference type="InterPro" id="IPR000237">
    <property type="entry name" value="GRIP_dom"/>
</dbReference>
<gene>
    <name evidence="4" type="ORF">PPYR_12852</name>
</gene>
<proteinExistence type="predicted"/>
<dbReference type="Pfam" id="PF01465">
    <property type="entry name" value="GRIP"/>
    <property type="match status" value="1"/>
</dbReference>
<dbReference type="Gene3D" id="1.10.287.1490">
    <property type="match status" value="1"/>
</dbReference>
<evidence type="ECO:0000313" key="4">
    <source>
        <dbReference type="EMBL" id="KAB0793232.1"/>
    </source>
</evidence>
<evidence type="ECO:0000259" key="3">
    <source>
        <dbReference type="PROSITE" id="PS50913"/>
    </source>
</evidence>